<feature type="domain" description="Response regulatory" evidence="3">
    <location>
        <begin position="20"/>
        <end position="133"/>
    </location>
</feature>
<dbReference type="RefSeq" id="WP_147092512.1">
    <property type="nucleotide sequence ID" value="NZ_BJVC01000001.1"/>
</dbReference>
<comment type="caution">
    <text evidence="4">The sequence shown here is derived from an EMBL/GenBank/DDBJ whole genome shotgun (WGS) entry which is preliminary data.</text>
</comment>
<proteinExistence type="predicted"/>
<keyword evidence="1 2" id="KW-0597">Phosphoprotein</keyword>
<dbReference type="EMBL" id="BJVC01000001">
    <property type="protein sequence ID" value="GEL01584.1"/>
    <property type="molecule type" value="Genomic_DNA"/>
</dbReference>
<organism evidence="4 5">
    <name type="scientific">Swaminathania salitolerans</name>
    <dbReference type="NCBI Taxonomy" id="182838"/>
    <lineage>
        <taxon>Bacteria</taxon>
        <taxon>Pseudomonadati</taxon>
        <taxon>Pseudomonadota</taxon>
        <taxon>Alphaproteobacteria</taxon>
        <taxon>Acetobacterales</taxon>
        <taxon>Acetobacteraceae</taxon>
        <taxon>Swaminathania</taxon>
    </lineage>
</organism>
<keyword evidence="5" id="KW-1185">Reference proteome</keyword>
<evidence type="ECO:0000313" key="4">
    <source>
        <dbReference type="EMBL" id="GEL01584.1"/>
    </source>
</evidence>
<dbReference type="InterPro" id="IPR050595">
    <property type="entry name" value="Bact_response_regulator"/>
</dbReference>
<accession>A0A511BPK4</accession>
<name>A0A511BPK4_9PROT</name>
<dbReference type="Gene3D" id="3.40.50.2300">
    <property type="match status" value="1"/>
</dbReference>
<evidence type="ECO:0000256" key="2">
    <source>
        <dbReference type="PROSITE-ProRule" id="PRU00169"/>
    </source>
</evidence>
<evidence type="ECO:0000256" key="1">
    <source>
        <dbReference type="ARBA" id="ARBA00022553"/>
    </source>
</evidence>
<dbReference type="Proteomes" id="UP000321405">
    <property type="component" value="Unassembled WGS sequence"/>
</dbReference>
<evidence type="ECO:0000313" key="5">
    <source>
        <dbReference type="Proteomes" id="UP000321405"/>
    </source>
</evidence>
<dbReference type="GO" id="GO:0000160">
    <property type="term" value="P:phosphorelay signal transduction system"/>
    <property type="evidence" value="ECO:0007669"/>
    <property type="project" value="InterPro"/>
</dbReference>
<dbReference type="PROSITE" id="PS50110">
    <property type="entry name" value="RESPONSE_REGULATORY"/>
    <property type="match status" value="1"/>
</dbReference>
<dbReference type="OrthoDB" id="9784719at2"/>
<reference evidence="4 5" key="1">
    <citation type="submission" date="2019-07" db="EMBL/GenBank/DDBJ databases">
        <title>Whole genome shotgun sequence of Swaminathania salitolerans NBRC 104436.</title>
        <authorList>
            <person name="Hosoyama A."/>
            <person name="Uohara A."/>
            <person name="Ohji S."/>
            <person name="Ichikawa N."/>
        </authorList>
    </citation>
    <scope>NUCLEOTIDE SEQUENCE [LARGE SCALE GENOMIC DNA]</scope>
    <source>
        <strain evidence="4 5">NBRC 104436</strain>
    </source>
</reference>
<dbReference type="SUPFAM" id="SSF52172">
    <property type="entry name" value="CheY-like"/>
    <property type="match status" value="1"/>
</dbReference>
<protein>
    <recommendedName>
        <fullName evidence="3">Response regulatory domain-containing protein</fullName>
    </recommendedName>
</protein>
<evidence type="ECO:0000259" key="3">
    <source>
        <dbReference type="PROSITE" id="PS50110"/>
    </source>
</evidence>
<gene>
    <name evidence="4" type="ORF">SSA02_07470</name>
</gene>
<dbReference type="PANTHER" id="PTHR44591">
    <property type="entry name" value="STRESS RESPONSE REGULATOR PROTEIN 1"/>
    <property type="match status" value="1"/>
</dbReference>
<dbReference type="SMART" id="SM00448">
    <property type="entry name" value="REC"/>
    <property type="match status" value="1"/>
</dbReference>
<dbReference type="InterPro" id="IPR011006">
    <property type="entry name" value="CheY-like_superfamily"/>
</dbReference>
<dbReference type="InterPro" id="IPR001789">
    <property type="entry name" value="Sig_transdc_resp-reg_receiver"/>
</dbReference>
<dbReference type="PANTHER" id="PTHR44591:SF3">
    <property type="entry name" value="RESPONSE REGULATORY DOMAIN-CONTAINING PROTEIN"/>
    <property type="match status" value="1"/>
</dbReference>
<dbReference type="Pfam" id="PF00072">
    <property type="entry name" value="Response_reg"/>
    <property type="match status" value="1"/>
</dbReference>
<feature type="modified residue" description="4-aspartylphosphate" evidence="2">
    <location>
        <position position="70"/>
    </location>
</feature>
<dbReference type="AlphaFoldDB" id="A0A511BPK4"/>
<sequence>MSATGSYNQAQKPIGSIAPTVLVVEDQVVLRLFVSEMIEQAGYTVLLAEDADEALSVMERNPEIRLVFSDFEMPSLMSGLDLGHHLSRLRPDIGFVLTSGLKMREQLPLPPNSLFLPKPFLESDVCEALRKLVH</sequence>